<protein>
    <submittedName>
        <fullName evidence="2">Choice-of-anchor F family protein</fullName>
    </submittedName>
</protein>
<dbReference type="EMBL" id="CP157743">
    <property type="protein sequence ID" value="XBS18984.1"/>
    <property type="molecule type" value="Genomic_DNA"/>
</dbReference>
<evidence type="ECO:0000313" key="3">
    <source>
        <dbReference type="Proteomes" id="UP001225378"/>
    </source>
</evidence>
<proteinExistence type="predicted"/>
<keyword evidence="1" id="KW-0732">Signal</keyword>
<gene>
    <name evidence="2" type="ORF">Q9L42_011425</name>
</gene>
<name>A0AAU7NPU1_9GAMM</name>
<evidence type="ECO:0000313" key="2">
    <source>
        <dbReference type="EMBL" id="XBS18984.1"/>
    </source>
</evidence>
<evidence type="ECO:0000256" key="1">
    <source>
        <dbReference type="SAM" id="SignalP"/>
    </source>
</evidence>
<keyword evidence="3" id="KW-1185">Reference proteome</keyword>
<organism evidence="2 3">
    <name type="scientific">Methylomarinum roseum</name>
    <dbReference type="NCBI Taxonomy" id="3067653"/>
    <lineage>
        <taxon>Bacteria</taxon>
        <taxon>Pseudomonadati</taxon>
        <taxon>Pseudomonadota</taxon>
        <taxon>Gammaproteobacteria</taxon>
        <taxon>Methylococcales</taxon>
        <taxon>Methylococcaceae</taxon>
        <taxon>Methylomarinum</taxon>
    </lineage>
</organism>
<dbReference type="Proteomes" id="UP001225378">
    <property type="component" value="Chromosome"/>
</dbReference>
<dbReference type="KEGG" id="mech:Q9L42_011425"/>
<dbReference type="AlphaFoldDB" id="A0AAU7NPU1"/>
<sequence>MKNMTQHKSQPTTGCSRVAKTALAIALAGLALSVHAGKITSAPSASGASGFGGWNLNNVEVVLNGTQGVVGSADSWFDPITGAYNFAADSDFTYESLVFDESLLTRMGIVLAKDWPVGEPSGIKIINDDPGVKNDKPANCIMSTSYLKDHYLDSADPQQVVCSSPFQTHKRYKVAMLPATVDGAGSESVDLVFNVEPEAGSRDYQVFQKINNWTDMRLQGFTVQVGFGVGVDFVSVTDAGVDLADLNIAVPSNIWSPTQLATFSAGLFGPEDKHTGELGFFDPKTRAGFYIDEYVAGEQPLTDTLTATTPLPSDYADVPEGAGAAANQFGPWLPNTMLPYGIFFDDDGNPDTDAALLAWYGYNPATGELGWMRGALDDFAAVSDEDIQEMGANLSYTADLIDDLVNIGLNYVVRVGDVTTFPNSTFTIRVTPTADASGTGQPSYVGVTPVPWLLFTNSDASVELQPEPTFSIGSLLTARVGDADLNLNPDEAEEVDVTISTNTGLSDTLTLVEQGENRGVFAAILPEEYSEVTEGTVVTMSYLDVSAAATKTASTTAEQAPLPILSDVSITDLSVPDTLADGLSRNLMLSIINDKQALETASGEVLLTGTDGSEFSAAFTDLRLGGKLKFKFRWTADLADPDVSETVEWAASVSVDGQIVDNAEALTTIEVKRGKNLKVK</sequence>
<dbReference type="RefSeq" id="WP_305908276.1">
    <property type="nucleotide sequence ID" value="NZ_CP157743.1"/>
</dbReference>
<feature type="signal peptide" evidence="1">
    <location>
        <begin position="1"/>
        <end position="36"/>
    </location>
</feature>
<feature type="chain" id="PRO_5043425666" evidence="1">
    <location>
        <begin position="37"/>
        <end position="680"/>
    </location>
</feature>
<dbReference type="NCBIfam" id="NF033657">
    <property type="entry name" value="choice_anch_F"/>
    <property type="match status" value="1"/>
</dbReference>
<reference evidence="2 3" key="1">
    <citation type="journal article" date="2024" name="Microbiology">
        <title>Methylomarinum rosea sp. nov., a novel halophilic methanotrophic bacterium from the hypersaline Lake Elton.</title>
        <authorList>
            <person name="Suleimanov R.Z."/>
            <person name="Oshkin I.Y."/>
            <person name="Danilova O.V."/>
            <person name="Suzina N.E."/>
            <person name="Dedysh S.N."/>
        </authorList>
    </citation>
    <scope>NUCLEOTIDE SEQUENCE [LARGE SCALE GENOMIC DNA]</scope>
    <source>
        <strain evidence="2 3">Ch1-1</strain>
    </source>
</reference>
<accession>A0AAU7NPU1</accession>